<dbReference type="InterPro" id="IPR036736">
    <property type="entry name" value="ACP-like_sf"/>
</dbReference>
<evidence type="ECO:0000259" key="5">
    <source>
        <dbReference type="PROSITE" id="PS52019"/>
    </source>
</evidence>
<proteinExistence type="predicted"/>
<dbReference type="Gene3D" id="1.10.1200.10">
    <property type="entry name" value="ACP-like"/>
    <property type="match status" value="1"/>
</dbReference>
<evidence type="ECO:0000256" key="1">
    <source>
        <dbReference type="ARBA" id="ARBA00022450"/>
    </source>
</evidence>
<keyword evidence="1" id="KW-0596">Phosphopantetheine</keyword>
<dbReference type="GO" id="GO:0005737">
    <property type="term" value="C:cytoplasm"/>
    <property type="evidence" value="ECO:0007669"/>
    <property type="project" value="TreeGrafter"/>
</dbReference>
<dbReference type="InterPro" id="IPR020807">
    <property type="entry name" value="PKS_DH"/>
</dbReference>
<dbReference type="InterPro" id="IPR009081">
    <property type="entry name" value="PP-bd_ACP"/>
</dbReference>
<reference evidence="7" key="1">
    <citation type="journal article" date="2017" name="Environ. Microbiol. Rep.">
        <title>Genetic Diversity of Marine Anaerobic Ammonium-Oxidizing Bacteria as Revealed by Genomic and Proteomic Analyses of 'Candidatus Scalindua japonica'.</title>
        <authorList>
            <person name="Oshiki M."/>
            <person name="Mizuto K."/>
            <person name="Kimura Z."/>
            <person name="Kindaichi T."/>
            <person name="Satoh H."/>
            <person name="Okabe S."/>
        </authorList>
    </citation>
    <scope>NUCLEOTIDE SEQUENCE [LARGE SCALE GENOMIC DNA]</scope>
    <source>
        <strain evidence="7">husup-a2</strain>
    </source>
</reference>
<dbReference type="Pfam" id="PF14765">
    <property type="entry name" value="PS-DH"/>
    <property type="match status" value="1"/>
</dbReference>
<keyword evidence="7" id="KW-1185">Reference proteome</keyword>
<sequence>MGSNTSDLTEQQFTTRLTGGEFFLKDHRVQDEKVLPGVAYIEMARAAGQLATKSDVVRIRNMVWSSPVRVNSVAREVSISLYPEGNHIAFEVSSPVEGDERMVHGQGKLEVGDCSLQNIPKSLDIEGIQSRCSELQQGVDCYKAFAGRGLNYGPSFQGIESLSYNDSEALARLKLPDIVTGQAERFVLHPSLLDGALQAVAGLVGGNAKTGPQVTLLPFALSEVMIYGPIPESAYAYVRYSPGVDPQGQVLKYDIEITDELGQVVVKLKEFTVRVLQDARPSVQLSTAQAERGVLYTTTQWYEQSLQSGLAQGTGVVESLVIVDSQEEALLETIALEYPKAEVISLAPRCKAIYKVVETRFIEVFDKIKSCLGATPNRVQQILILVPDTEEGYCDAPLAGLIKTLQLESPRTRGKVIYYPEIAIRHKQHLLSILKQESNLSADHDIEVRYSEDLKVRQVKRLVEVKLPVQNTGAVQLIKPGGVYWLTGGLGGLGRIFALHLGKTKEVKLVVSGRSALDGEKQKYLSALQQQGISVSYIQADISKEPQIKAALKTIKEEYGKLNGIIHSAGVIRDAFFLKKTHDQIKAVLSPKVSGAINLDIATKDERLDFMIFFSSLAGVLGGIGQCDYAGANAFLDAFAVSRQRRVKDGKRYGRTLSIGWPLWRDGGMRVDDQTVRMMEQVSGMVPLGTEAGVDAFDRVLEFDYGHVVVAEGEIGKMRSKLLLKGPSPSTEPVPFASALPQNKTDELLEKVRQELVKEVSDVLKVKKEEIDFDAEMSEYGFDSITLTEFVTKVNQEYRIELMPTVFFEQSTLGSFADYLVEEYGELLIAKYQLGAASVVERDIITETEQESVQLKSMRSRFIGRSLKIMGAVEKGSSADSRNRDERQGCPMS</sequence>
<dbReference type="InterPro" id="IPR036291">
    <property type="entry name" value="NAD(P)-bd_dom_sf"/>
</dbReference>
<dbReference type="PANTHER" id="PTHR43775:SF37">
    <property type="entry name" value="SI:DKEY-61P9.11"/>
    <property type="match status" value="1"/>
</dbReference>
<dbReference type="SMART" id="SM00823">
    <property type="entry name" value="PKS_PP"/>
    <property type="match status" value="1"/>
</dbReference>
<dbReference type="Gene3D" id="3.40.50.720">
    <property type="entry name" value="NAD(P)-binding Rossmann-like Domain"/>
    <property type="match status" value="1"/>
</dbReference>
<dbReference type="PROSITE" id="PS50075">
    <property type="entry name" value="CARRIER"/>
    <property type="match status" value="1"/>
</dbReference>
<dbReference type="Gene3D" id="3.10.129.110">
    <property type="entry name" value="Polyketide synthase dehydratase"/>
    <property type="match status" value="1"/>
</dbReference>
<name>A0A286TWJ4_9BACT</name>
<dbReference type="InterPro" id="IPR013968">
    <property type="entry name" value="PKS_KR"/>
</dbReference>
<dbReference type="InterPro" id="IPR050091">
    <property type="entry name" value="PKS_NRPS_Biosynth_Enz"/>
</dbReference>
<dbReference type="Pfam" id="PF00550">
    <property type="entry name" value="PP-binding"/>
    <property type="match status" value="1"/>
</dbReference>
<dbReference type="GO" id="GO:0006633">
    <property type="term" value="P:fatty acid biosynthetic process"/>
    <property type="evidence" value="ECO:0007669"/>
    <property type="project" value="TreeGrafter"/>
</dbReference>
<dbReference type="InterPro" id="IPR020806">
    <property type="entry name" value="PKS_PP-bd"/>
</dbReference>
<gene>
    <name evidence="6" type="ORF">SCALIN_C10_0002</name>
</gene>
<dbReference type="PANTHER" id="PTHR43775">
    <property type="entry name" value="FATTY ACID SYNTHASE"/>
    <property type="match status" value="1"/>
</dbReference>
<dbReference type="InterPro" id="IPR057326">
    <property type="entry name" value="KR_dom"/>
</dbReference>
<feature type="region of interest" description="N-terminal hotdog fold" evidence="3">
    <location>
        <begin position="1"/>
        <end position="116"/>
    </location>
</feature>
<dbReference type="Proteomes" id="UP000218542">
    <property type="component" value="Unassembled WGS sequence"/>
</dbReference>
<feature type="domain" description="PKS/mFAS DH" evidence="5">
    <location>
        <begin position="1"/>
        <end position="282"/>
    </location>
</feature>
<evidence type="ECO:0000313" key="7">
    <source>
        <dbReference type="Proteomes" id="UP000218542"/>
    </source>
</evidence>
<dbReference type="PROSITE" id="PS52019">
    <property type="entry name" value="PKS_MFAS_DH"/>
    <property type="match status" value="1"/>
</dbReference>
<organism evidence="6 7">
    <name type="scientific">Candidatus Scalindua japonica</name>
    <dbReference type="NCBI Taxonomy" id="1284222"/>
    <lineage>
        <taxon>Bacteria</taxon>
        <taxon>Pseudomonadati</taxon>
        <taxon>Planctomycetota</taxon>
        <taxon>Candidatus Brocadiia</taxon>
        <taxon>Candidatus Brocadiales</taxon>
        <taxon>Candidatus Scalinduaceae</taxon>
        <taxon>Candidatus Scalindua</taxon>
    </lineage>
</organism>
<dbReference type="Pfam" id="PF21089">
    <property type="entry name" value="PKS_DH_N"/>
    <property type="match status" value="1"/>
</dbReference>
<dbReference type="InterPro" id="IPR042104">
    <property type="entry name" value="PKS_dehydratase_sf"/>
</dbReference>
<accession>A0A286TWJ4</accession>
<dbReference type="GO" id="GO:0005886">
    <property type="term" value="C:plasma membrane"/>
    <property type="evidence" value="ECO:0007669"/>
    <property type="project" value="TreeGrafter"/>
</dbReference>
<dbReference type="GO" id="GO:0004312">
    <property type="term" value="F:fatty acid synthase activity"/>
    <property type="evidence" value="ECO:0007669"/>
    <property type="project" value="TreeGrafter"/>
</dbReference>
<dbReference type="InterPro" id="IPR049900">
    <property type="entry name" value="PKS_mFAS_DH"/>
</dbReference>
<dbReference type="SUPFAM" id="SSF47336">
    <property type="entry name" value="ACP-like"/>
    <property type="match status" value="1"/>
</dbReference>
<evidence type="ECO:0000256" key="2">
    <source>
        <dbReference type="ARBA" id="ARBA00022553"/>
    </source>
</evidence>
<evidence type="ECO:0000256" key="3">
    <source>
        <dbReference type="PROSITE-ProRule" id="PRU01363"/>
    </source>
</evidence>
<dbReference type="InterPro" id="IPR049551">
    <property type="entry name" value="PKS_DH_C"/>
</dbReference>
<dbReference type="GO" id="GO:0071770">
    <property type="term" value="P:DIM/DIP cell wall layer assembly"/>
    <property type="evidence" value="ECO:0007669"/>
    <property type="project" value="TreeGrafter"/>
</dbReference>
<protein>
    <submittedName>
        <fullName evidence="6">Beta-ketoacyl synthase</fullName>
    </submittedName>
</protein>
<dbReference type="SMART" id="SM01294">
    <property type="entry name" value="PKS_PP_betabranch"/>
    <property type="match status" value="1"/>
</dbReference>
<keyword evidence="2" id="KW-0597">Phosphoprotein</keyword>
<feature type="region of interest" description="C-terminal hotdog fold" evidence="3">
    <location>
        <begin position="133"/>
        <end position="282"/>
    </location>
</feature>
<dbReference type="GO" id="GO:0031177">
    <property type="term" value="F:phosphopantetheine binding"/>
    <property type="evidence" value="ECO:0007669"/>
    <property type="project" value="InterPro"/>
</dbReference>
<dbReference type="SUPFAM" id="SSF51735">
    <property type="entry name" value="NAD(P)-binding Rossmann-fold domains"/>
    <property type="match status" value="1"/>
</dbReference>
<dbReference type="SMART" id="SM00822">
    <property type="entry name" value="PKS_KR"/>
    <property type="match status" value="1"/>
</dbReference>
<dbReference type="CDD" id="cd08953">
    <property type="entry name" value="KR_2_SDR_x"/>
    <property type="match status" value="1"/>
</dbReference>
<evidence type="ECO:0000259" key="4">
    <source>
        <dbReference type="PROSITE" id="PS50075"/>
    </source>
</evidence>
<feature type="active site" description="Proton acceptor; for dehydratase activity" evidence="3">
    <location>
        <position position="27"/>
    </location>
</feature>
<evidence type="ECO:0000313" key="6">
    <source>
        <dbReference type="EMBL" id="GAX60242.1"/>
    </source>
</evidence>
<dbReference type="Pfam" id="PF08659">
    <property type="entry name" value="KR"/>
    <property type="match status" value="1"/>
</dbReference>
<comment type="caution">
    <text evidence="6">The sequence shown here is derived from an EMBL/GenBank/DDBJ whole genome shotgun (WGS) entry which is preliminary data.</text>
</comment>
<dbReference type="SMART" id="SM00826">
    <property type="entry name" value="PKS_DH"/>
    <property type="match status" value="1"/>
</dbReference>
<feature type="active site" description="Proton donor; for dehydratase activity" evidence="3">
    <location>
        <position position="194"/>
    </location>
</feature>
<dbReference type="EMBL" id="BAOS01000010">
    <property type="protein sequence ID" value="GAX60242.1"/>
    <property type="molecule type" value="Genomic_DNA"/>
</dbReference>
<feature type="domain" description="Carrier" evidence="4">
    <location>
        <begin position="747"/>
        <end position="824"/>
    </location>
</feature>
<dbReference type="InterPro" id="IPR049552">
    <property type="entry name" value="PKS_DH_N"/>
</dbReference>
<dbReference type="AlphaFoldDB" id="A0A286TWJ4"/>